<reference evidence="2 3" key="1">
    <citation type="submission" date="2018-06" db="EMBL/GenBank/DDBJ databases">
        <authorList>
            <consortium name="Pathogen Informatics"/>
            <person name="Doyle S."/>
        </authorList>
    </citation>
    <scope>NUCLEOTIDE SEQUENCE [LARGE SCALE GENOMIC DNA]</scope>
    <source>
        <strain evidence="2 3">NCTC10684</strain>
    </source>
</reference>
<proteinExistence type="predicted"/>
<dbReference type="AlphaFoldDB" id="A0A380WPC5"/>
<dbReference type="InterPro" id="IPR010982">
    <property type="entry name" value="Lambda_DNA-bd_dom_sf"/>
</dbReference>
<name>A0A380WPC5_AMIAI</name>
<dbReference type="InterPro" id="IPR001387">
    <property type="entry name" value="Cro/C1-type_HTH"/>
</dbReference>
<gene>
    <name evidence="2" type="ORF">NCTC10684_03968</name>
</gene>
<dbReference type="InterPro" id="IPR032758">
    <property type="entry name" value="MqsA/HigA-2"/>
</dbReference>
<accession>A0A380WPC5</accession>
<organism evidence="2 3">
    <name type="scientific">Aminobacter aminovorans</name>
    <name type="common">Chelatobacter heintzii</name>
    <dbReference type="NCBI Taxonomy" id="83263"/>
    <lineage>
        <taxon>Bacteria</taxon>
        <taxon>Pseudomonadati</taxon>
        <taxon>Pseudomonadota</taxon>
        <taxon>Alphaproteobacteria</taxon>
        <taxon>Hyphomicrobiales</taxon>
        <taxon>Phyllobacteriaceae</taxon>
        <taxon>Aminobacter</taxon>
    </lineage>
</organism>
<sequence>MQRCEICEANAVTVRWYEEKFAYGSGDDQVLLSAVVPVYECGECGEMHTGHEAEELRHEAVCRHLGRLTPHEIKAIRESYHLTQEKFADVSGFGVASIKRWELGNQIQGESANNLLLLLRMPHNLRLVQEANKKEAFQPTFRTKLSESTRQRSLVFKLRAPVTFEKAA</sequence>
<feature type="domain" description="HTH cro/C1-type" evidence="1">
    <location>
        <begin position="73"/>
        <end position="126"/>
    </location>
</feature>
<evidence type="ECO:0000313" key="3">
    <source>
        <dbReference type="Proteomes" id="UP000254701"/>
    </source>
</evidence>
<evidence type="ECO:0000259" key="1">
    <source>
        <dbReference type="PROSITE" id="PS50943"/>
    </source>
</evidence>
<dbReference type="Proteomes" id="UP000254701">
    <property type="component" value="Unassembled WGS sequence"/>
</dbReference>
<dbReference type="PROSITE" id="PS50943">
    <property type="entry name" value="HTH_CROC1"/>
    <property type="match status" value="1"/>
</dbReference>
<dbReference type="InterPro" id="IPR022452">
    <property type="entry name" value="MqsA"/>
</dbReference>
<evidence type="ECO:0000313" key="2">
    <source>
        <dbReference type="EMBL" id="SUU90710.1"/>
    </source>
</evidence>
<dbReference type="Pfam" id="PF15731">
    <property type="entry name" value="MqsA_antitoxin"/>
    <property type="match status" value="1"/>
</dbReference>
<dbReference type="EMBL" id="UFSM01000001">
    <property type="protein sequence ID" value="SUU90710.1"/>
    <property type="molecule type" value="Genomic_DNA"/>
</dbReference>
<dbReference type="RefSeq" id="WP_344855153.1">
    <property type="nucleotide sequence ID" value="NZ_BAAAVY010000037.1"/>
</dbReference>
<protein>
    <submittedName>
        <fullName evidence="2">Putative zinc finger/helix-turn-helix protein, YgiT family</fullName>
    </submittedName>
</protein>
<dbReference type="Gene3D" id="1.10.260.40">
    <property type="entry name" value="lambda repressor-like DNA-binding domains"/>
    <property type="match status" value="1"/>
</dbReference>
<dbReference type="SUPFAM" id="SSF47413">
    <property type="entry name" value="lambda repressor-like DNA-binding domains"/>
    <property type="match status" value="1"/>
</dbReference>
<dbReference type="GO" id="GO:0003677">
    <property type="term" value="F:DNA binding"/>
    <property type="evidence" value="ECO:0007669"/>
    <property type="project" value="InterPro"/>
</dbReference>
<dbReference type="CDD" id="cd00093">
    <property type="entry name" value="HTH_XRE"/>
    <property type="match status" value="1"/>
</dbReference>
<dbReference type="NCBIfam" id="TIGR03830">
    <property type="entry name" value="CxxCG_CxxCG_HTH"/>
    <property type="match status" value="1"/>
</dbReference>